<keyword evidence="1" id="KW-1133">Transmembrane helix</keyword>
<accession>A0A2R6BLQ9</accession>
<protein>
    <submittedName>
        <fullName evidence="2">Uncharacterized protein</fullName>
    </submittedName>
</protein>
<dbReference type="AlphaFoldDB" id="A0A2R6BLQ9"/>
<proteinExistence type="predicted"/>
<reference evidence="2 3" key="1">
    <citation type="submission" date="2017-04" db="EMBL/GenBank/DDBJ databases">
        <title>Novel microbial lineages endemic to geothermal iron-oxide mats fill important gaps in the evolutionary history of Archaea.</title>
        <authorList>
            <person name="Jay Z.J."/>
            <person name="Beam J.P."/>
            <person name="Dlakic M."/>
            <person name="Rusch D.B."/>
            <person name="Kozubal M.A."/>
            <person name="Inskeep W.P."/>
        </authorList>
    </citation>
    <scope>NUCLEOTIDE SEQUENCE [LARGE SCALE GENOMIC DNA]</scope>
    <source>
        <strain evidence="2">ECH_B_SAG-F08</strain>
    </source>
</reference>
<name>A0A2R6BLQ9_9ARCH</name>
<sequence length="128" mass="14436">MTKVLGATANGSAVADTRFAQSFLFDNYHYAYFLVYTNFDPSSSEAIQVVKQIRSNPSFLVGGLTSSLLDEISYSRVAYEQLELIIVLVIALVLALSLRSLSDFFERCFREHNLDHRFALRDLCQTSP</sequence>
<feature type="transmembrane region" description="Helical" evidence="1">
    <location>
        <begin position="84"/>
        <end position="101"/>
    </location>
</feature>
<keyword evidence="1" id="KW-0472">Membrane</keyword>
<keyword evidence="1" id="KW-0812">Transmembrane</keyword>
<evidence type="ECO:0000313" key="3">
    <source>
        <dbReference type="Proteomes" id="UP000240381"/>
    </source>
</evidence>
<dbReference type="Proteomes" id="UP000240381">
    <property type="component" value="Unassembled WGS sequence"/>
</dbReference>
<organism evidence="2 3">
    <name type="scientific">Candidatus Marsarchaeota G2 archaeon ECH_B_SAG-F08</name>
    <dbReference type="NCBI Taxonomy" id="1978165"/>
    <lineage>
        <taxon>Archaea</taxon>
        <taxon>Candidatus Marsarchaeota</taxon>
        <taxon>Candidatus Marsarchaeota group 2</taxon>
    </lineage>
</organism>
<evidence type="ECO:0000256" key="1">
    <source>
        <dbReference type="SAM" id="Phobius"/>
    </source>
</evidence>
<gene>
    <name evidence="2" type="ORF">B9Q11_00715</name>
</gene>
<evidence type="ECO:0000313" key="2">
    <source>
        <dbReference type="EMBL" id="PSN99557.1"/>
    </source>
</evidence>
<comment type="caution">
    <text evidence="2">The sequence shown here is derived from an EMBL/GenBank/DDBJ whole genome shotgun (WGS) entry which is preliminary data.</text>
</comment>
<dbReference type="EMBL" id="NEXM01000013">
    <property type="protein sequence ID" value="PSN99557.1"/>
    <property type="molecule type" value="Genomic_DNA"/>
</dbReference>